<accession>A0ABQ6HUX0</accession>
<evidence type="ECO:0000313" key="2">
    <source>
        <dbReference type="Proteomes" id="UP001157109"/>
    </source>
</evidence>
<dbReference type="SUPFAM" id="SSF142906">
    <property type="entry name" value="YjbR-like"/>
    <property type="match status" value="1"/>
</dbReference>
<sequence>MTRRATIENLHDICAGLPEVTFGTSWGDRPTYKVRDKGFVLFRAPHKTAVDPATGELYEDLIVVHTPVEEGQALVEDPDLPFFTIPHFRGYGAVLVQQSRLGELTCDELEEVLVDAWLTKAPKRLAKDFLNADVTLPAGRSRRGGRPGRS</sequence>
<dbReference type="RefSeq" id="WP_284284972.1">
    <property type="nucleotide sequence ID" value="NZ_BSUJ01000001.1"/>
</dbReference>
<protein>
    <recommendedName>
        <fullName evidence="3">MmcQ/YjbR family DNA-binding protein</fullName>
    </recommendedName>
</protein>
<dbReference type="EMBL" id="BSUJ01000001">
    <property type="protein sequence ID" value="GMA21767.1"/>
    <property type="molecule type" value="Genomic_DNA"/>
</dbReference>
<dbReference type="InterPro" id="IPR038056">
    <property type="entry name" value="YjbR-like_sf"/>
</dbReference>
<evidence type="ECO:0000313" key="1">
    <source>
        <dbReference type="EMBL" id="GMA21767.1"/>
    </source>
</evidence>
<name>A0ABQ6HUX0_9MICO</name>
<reference evidence="2" key="1">
    <citation type="journal article" date="2019" name="Int. J. Syst. Evol. Microbiol.">
        <title>The Global Catalogue of Microorganisms (GCM) 10K type strain sequencing project: providing services to taxonomists for standard genome sequencing and annotation.</title>
        <authorList>
            <consortium name="The Broad Institute Genomics Platform"/>
            <consortium name="The Broad Institute Genome Sequencing Center for Infectious Disease"/>
            <person name="Wu L."/>
            <person name="Ma J."/>
        </authorList>
    </citation>
    <scope>NUCLEOTIDE SEQUENCE [LARGE SCALE GENOMIC DNA]</scope>
    <source>
        <strain evidence="2">NBRC 105830</strain>
    </source>
</reference>
<dbReference type="Pfam" id="PF04237">
    <property type="entry name" value="YjbR"/>
    <property type="match status" value="1"/>
</dbReference>
<keyword evidence="2" id="KW-1185">Reference proteome</keyword>
<organism evidence="1 2">
    <name type="scientific">Arsenicicoccus piscis</name>
    <dbReference type="NCBI Taxonomy" id="673954"/>
    <lineage>
        <taxon>Bacteria</taxon>
        <taxon>Bacillati</taxon>
        <taxon>Actinomycetota</taxon>
        <taxon>Actinomycetes</taxon>
        <taxon>Micrococcales</taxon>
        <taxon>Intrasporangiaceae</taxon>
        <taxon>Arsenicicoccus</taxon>
    </lineage>
</organism>
<comment type="caution">
    <text evidence="1">The sequence shown here is derived from an EMBL/GenBank/DDBJ whole genome shotgun (WGS) entry which is preliminary data.</text>
</comment>
<evidence type="ECO:0008006" key="3">
    <source>
        <dbReference type="Google" id="ProtNLM"/>
    </source>
</evidence>
<dbReference type="Proteomes" id="UP001157109">
    <property type="component" value="Unassembled WGS sequence"/>
</dbReference>
<proteinExistence type="predicted"/>
<dbReference type="InterPro" id="IPR058532">
    <property type="entry name" value="YjbR/MT2646/Rv2570-like"/>
</dbReference>
<gene>
    <name evidence="1" type="ORF">GCM10025862_37880</name>
</gene>